<dbReference type="Proteomes" id="UP001152799">
    <property type="component" value="Chromosome 5"/>
</dbReference>
<evidence type="ECO:0000256" key="9">
    <source>
        <dbReference type="ARBA" id="ARBA00048117"/>
    </source>
</evidence>
<evidence type="ECO:0000256" key="3">
    <source>
        <dbReference type="ARBA" id="ARBA00022679"/>
    </source>
</evidence>
<gene>
    <name evidence="12" type="ORF">CEUTPL_LOCUS9075</name>
</gene>
<organism evidence="12 13">
    <name type="scientific">Ceutorhynchus assimilis</name>
    <name type="common">cabbage seed weevil</name>
    <dbReference type="NCBI Taxonomy" id="467358"/>
    <lineage>
        <taxon>Eukaryota</taxon>
        <taxon>Metazoa</taxon>
        <taxon>Ecdysozoa</taxon>
        <taxon>Arthropoda</taxon>
        <taxon>Hexapoda</taxon>
        <taxon>Insecta</taxon>
        <taxon>Pterygota</taxon>
        <taxon>Neoptera</taxon>
        <taxon>Endopterygota</taxon>
        <taxon>Coleoptera</taxon>
        <taxon>Polyphaga</taxon>
        <taxon>Cucujiformia</taxon>
        <taxon>Curculionidae</taxon>
        <taxon>Ceutorhynchinae</taxon>
        <taxon>Ceutorhynchus</taxon>
    </lineage>
</organism>
<dbReference type="FunFam" id="3.30.420.40:FF:000083">
    <property type="entry name" value="Probable tRNA N6-adenosine threonylcarbamoyltransferase, mitochondrial"/>
    <property type="match status" value="1"/>
</dbReference>
<comment type="catalytic activity">
    <reaction evidence="9 10">
        <text>L-threonylcarbamoyladenylate + adenosine(37) in tRNA = N(6)-L-threonylcarbamoyladenosine(37) in tRNA + AMP + H(+)</text>
        <dbReference type="Rhea" id="RHEA:37059"/>
        <dbReference type="Rhea" id="RHEA-COMP:10162"/>
        <dbReference type="Rhea" id="RHEA-COMP:10163"/>
        <dbReference type="ChEBI" id="CHEBI:15378"/>
        <dbReference type="ChEBI" id="CHEBI:73682"/>
        <dbReference type="ChEBI" id="CHEBI:74411"/>
        <dbReference type="ChEBI" id="CHEBI:74418"/>
        <dbReference type="ChEBI" id="CHEBI:456215"/>
        <dbReference type="EC" id="2.3.1.234"/>
    </reaction>
</comment>
<accession>A0A9N9QK20</accession>
<evidence type="ECO:0000313" key="13">
    <source>
        <dbReference type="Proteomes" id="UP001152799"/>
    </source>
</evidence>
<comment type="cofactor">
    <cofactor evidence="10">
        <name>a divalent metal cation</name>
        <dbReference type="ChEBI" id="CHEBI:60240"/>
    </cofactor>
    <text evidence="10">Binds 1 divalent metal cation per subunit.</text>
</comment>
<dbReference type="OrthoDB" id="10259622at2759"/>
<dbReference type="EC" id="2.3.1.234" evidence="2"/>
<dbReference type="HAMAP" id="MF_01445">
    <property type="entry name" value="TsaD"/>
    <property type="match status" value="1"/>
</dbReference>
<evidence type="ECO:0000259" key="11">
    <source>
        <dbReference type="Pfam" id="PF00814"/>
    </source>
</evidence>
<keyword evidence="6" id="KW-0809">Transit peptide</keyword>
<dbReference type="GO" id="GO:0046872">
    <property type="term" value="F:metal ion binding"/>
    <property type="evidence" value="ECO:0007669"/>
    <property type="project" value="UniProtKB-KW"/>
</dbReference>
<dbReference type="PANTHER" id="PTHR11735">
    <property type="entry name" value="TRNA N6-ADENOSINE THREONYLCARBAMOYLTRANSFERASE"/>
    <property type="match status" value="1"/>
</dbReference>
<comment type="subunit">
    <text evidence="10">Homodimer.</text>
</comment>
<evidence type="ECO:0000256" key="2">
    <source>
        <dbReference type="ARBA" id="ARBA00012156"/>
    </source>
</evidence>
<keyword evidence="13" id="KW-1185">Reference proteome</keyword>
<dbReference type="InterPro" id="IPR022450">
    <property type="entry name" value="TsaD"/>
</dbReference>
<keyword evidence="5 10" id="KW-0479">Metal-binding</keyword>
<comment type="function">
    <text evidence="10">Required for the formation of a threonylcarbamoyl group on adenosine at position 37 (t(6)A37) in mitochondrial tRNAs that read codons beginning with adenine. Probably involved in the transfer of the threonylcarbamoyl moiety of threonylcarbamoyl-AMP (TC-AMP) to the N6 group of A37. Involved in mitochondrial genome maintenance.</text>
</comment>
<dbReference type="Pfam" id="PF00814">
    <property type="entry name" value="TsaD"/>
    <property type="match status" value="1"/>
</dbReference>
<keyword evidence="3 10" id="KW-0808">Transferase</keyword>
<dbReference type="SUPFAM" id="SSF53067">
    <property type="entry name" value="Actin-like ATPase domain"/>
    <property type="match status" value="1"/>
</dbReference>
<dbReference type="Gene3D" id="3.30.420.40">
    <property type="match status" value="2"/>
</dbReference>
<evidence type="ECO:0000313" key="12">
    <source>
        <dbReference type="EMBL" id="CAG9768547.1"/>
    </source>
</evidence>
<dbReference type="InterPro" id="IPR017861">
    <property type="entry name" value="KAE1/TsaD"/>
</dbReference>
<proteinExistence type="inferred from homology"/>
<evidence type="ECO:0000256" key="6">
    <source>
        <dbReference type="ARBA" id="ARBA00022946"/>
    </source>
</evidence>
<dbReference type="GO" id="GO:0005739">
    <property type="term" value="C:mitochondrion"/>
    <property type="evidence" value="ECO:0007669"/>
    <property type="project" value="UniProtKB-SubCell"/>
</dbReference>
<comment type="similarity">
    <text evidence="10">Belongs to the KAE1 / TsaD family.</text>
</comment>
<reference evidence="12" key="1">
    <citation type="submission" date="2022-01" db="EMBL/GenBank/DDBJ databases">
        <authorList>
            <person name="King R."/>
        </authorList>
    </citation>
    <scope>NUCLEOTIDE SEQUENCE</scope>
</reference>
<dbReference type="EMBL" id="OU892281">
    <property type="protein sequence ID" value="CAG9768547.1"/>
    <property type="molecule type" value="Genomic_DNA"/>
</dbReference>
<sequence>MGPRLKSSLCRMDDMVFIYVLTLKMYKKLHKISIYYHWIMREKLETYNFNRKKMALFKHYPKVNLLNQINNSKAKFYKHFNTETKVILGIETSCDDTGCGIVDTQGNLLGESLHSQHQIHLNNGGIIPPLAADLHRENVDRVVQGALKKARLNVEDIDAIATTVKPGLPMSLKIGTKYGKYLCQKYNKPFIPIHHMEAHALTARMIDKSIQFPFLVLLISGGHCLLAVAQNVDKFLLLGDSIDDAPGEAFDKLARRMKLKNLPEYATLSGGQAIELAASKATNPLQFEFKPPMSAYKDCTFSFAGIKNICTRYIIKEEIFKDLAPDEVIPDVNNLCAGFLLVITRHLCHRLQRAIEYAARKQLIPTDKQTLVVSGGVGCNNFIAEGLEIVCSELGYRLVRPPPKLCTDNGIMIAWNGVERWNANLGIYKDFDNIDIQKSCPLGTRLVEEVAKENISCKWVKLSQLNKPQSEWYSLKSSIS</sequence>
<dbReference type="PANTHER" id="PTHR11735:SF6">
    <property type="entry name" value="TRNA N6-ADENOSINE THREONYLCARBAMOYLTRANSFERASE, MITOCHONDRIAL"/>
    <property type="match status" value="1"/>
</dbReference>
<dbReference type="InterPro" id="IPR000905">
    <property type="entry name" value="Gcp-like_dom"/>
</dbReference>
<evidence type="ECO:0000256" key="5">
    <source>
        <dbReference type="ARBA" id="ARBA00022723"/>
    </source>
</evidence>
<evidence type="ECO:0000256" key="10">
    <source>
        <dbReference type="HAMAP-Rule" id="MF_03179"/>
    </source>
</evidence>
<dbReference type="GO" id="GO:0002949">
    <property type="term" value="P:tRNA threonylcarbamoyladenosine modification"/>
    <property type="evidence" value="ECO:0007669"/>
    <property type="project" value="UniProtKB-UniRule"/>
</dbReference>
<evidence type="ECO:0000256" key="4">
    <source>
        <dbReference type="ARBA" id="ARBA00022694"/>
    </source>
</evidence>
<keyword evidence="4 10" id="KW-0819">tRNA processing</keyword>
<evidence type="ECO:0000256" key="1">
    <source>
        <dbReference type="ARBA" id="ARBA00004173"/>
    </source>
</evidence>
<dbReference type="InterPro" id="IPR043129">
    <property type="entry name" value="ATPase_NBD"/>
</dbReference>
<comment type="subcellular location">
    <subcellularLocation>
        <location evidence="1 10">Mitochondrion</location>
    </subcellularLocation>
</comment>
<dbReference type="CDD" id="cd24134">
    <property type="entry name" value="ASKHA_NBD_OSGEPL1_QRI7_euk"/>
    <property type="match status" value="1"/>
</dbReference>
<feature type="domain" description="Gcp-like" evidence="11">
    <location>
        <begin position="108"/>
        <end position="415"/>
    </location>
</feature>
<dbReference type="AlphaFoldDB" id="A0A9N9QK20"/>
<name>A0A9N9QK20_9CUCU</name>
<dbReference type="NCBIfam" id="TIGR00329">
    <property type="entry name" value="gcp_kae1"/>
    <property type="match status" value="1"/>
</dbReference>
<evidence type="ECO:0000256" key="8">
    <source>
        <dbReference type="ARBA" id="ARBA00023315"/>
    </source>
</evidence>
<dbReference type="GO" id="GO:0061711">
    <property type="term" value="F:tRNA N(6)-L-threonylcarbamoyladenine synthase activity"/>
    <property type="evidence" value="ECO:0007669"/>
    <property type="project" value="UniProtKB-EC"/>
</dbReference>
<dbReference type="PRINTS" id="PR00789">
    <property type="entry name" value="OSIALOPTASE"/>
</dbReference>
<keyword evidence="8 10" id="KW-0012">Acyltransferase</keyword>
<keyword evidence="7 10" id="KW-0496">Mitochondrion</keyword>
<protein>
    <recommendedName>
        <fullName evidence="2">N(6)-L-threonylcarbamoyladenine synthase</fullName>
        <ecNumber evidence="2">2.3.1.234</ecNumber>
    </recommendedName>
</protein>
<evidence type="ECO:0000256" key="7">
    <source>
        <dbReference type="ARBA" id="ARBA00023128"/>
    </source>
</evidence>